<protein>
    <submittedName>
        <fullName evidence="1">Uncharacterized protein</fullName>
    </submittedName>
</protein>
<dbReference type="EMBL" id="ACIO01000074">
    <property type="protein sequence ID" value="EFD00690.1"/>
    <property type="molecule type" value="Genomic_DNA"/>
</dbReference>
<organism evidence="1 2">
    <name type="scientific">Hungatella hathewayi DSM 13479</name>
    <dbReference type="NCBI Taxonomy" id="566550"/>
    <lineage>
        <taxon>Bacteria</taxon>
        <taxon>Bacillati</taxon>
        <taxon>Bacillota</taxon>
        <taxon>Clostridia</taxon>
        <taxon>Lachnospirales</taxon>
        <taxon>Lachnospiraceae</taxon>
        <taxon>Hungatella</taxon>
    </lineage>
</organism>
<dbReference type="AlphaFoldDB" id="D3ABX2"/>
<reference evidence="1 2" key="1">
    <citation type="submission" date="2010-01" db="EMBL/GenBank/DDBJ databases">
        <authorList>
            <person name="Weinstock G."/>
            <person name="Sodergren E."/>
            <person name="Clifton S."/>
            <person name="Fulton L."/>
            <person name="Fulton B."/>
            <person name="Courtney L."/>
            <person name="Fronick C."/>
            <person name="Harrison M."/>
            <person name="Strong C."/>
            <person name="Farmer C."/>
            <person name="Delahaunty K."/>
            <person name="Markovic C."/>
            <person name="Hall O."/>
            <person name="Minx P."/>
            <person name="Tomlinson C."/>
            <person name="Mitreva M."/>
            <person name="Nelson J."/>
            <person name="Hou S."/>
            <person name="Wollam A."/>
            <person name="Pepin K.H."/>
            <person name="Johnson M."/>
            <person name="Bhonagiri V."/>
            <person name="Nash W.E."/>
            <person name="Warren W."/>
            <person name="Chinwalla A."/>
            <person name="Mardis E.R."/>
            <person name="Wilson R.K."/>
        </authorList>
    </citation>
    <scope>NUCLEOTIDE SEQUENCE [LARGE SCALE GENOMIC DNA]</scope>
    <source>
        <strain evidence="1 2">DSM 13479</strain>
    </source>
</reference>
<accession>D3ABX2</accession>
<evidence type="ECO:0000313" key="1">
    <source>
        <dbReference type="EMBL" id="EFD00690.1"/>
    </source>
</evidence>
<name>D3ABX2_9FIRM</name>
<proteinExistence type="predicted"/>
<dbReference type="Proteomes" id="UP000004968">
    <property type="component" value="Unassembled WGS sequence"/>
</dbReference>
<dbReference type="HOGENOM" id="CLU_3290802_0_0_9"/>
<sequence length="40" mass="4621">MIKRNSSFVNEGTFIRDLFTDFTKKLPESIRLPGVHPLIC</sequence>
<gene>
    <name evidence="1" type="ORF">CLOSTHATH_01100</name>
</gene>
<evidence type="ECO:0000313" key="2">
    <source>
        <dbReference type="Proteomes" id="UP000004968"/>
    </source>
</evidence>
<comment type="caution">
    <text evidence="1">The sequence shown here is derived from an EMBL/GenBank/DDBJ whole genome shotgun (WGS) entry which is preliminary data.</text>
</comment>